<reference evidence="5" key="1">
    <citation type="submission" date="2018-05" db="EMBL/GenBank/DDBJ databases">
        <authorList>
            <person name="Lanie J.A."/>
            <person name="Ng W.-L."/>
            <person name="Kazmierczak K.M."/>
            <person name="Andrzejewski T.M."/>
            <person name="Davidsen T.M."/>
            <person name="Wayne K.J."/>
            <person name="Tettelin H."/>
            <person name="Glass J.I."/>
            <person name="Rusch D."/>
            <person name="Podicherti R."/>
            <person name="Tsui H.-C.T."/>
            <person name="Winkler M.E."/>
        </authorList>
    </citation>
    <scope>NUCLEOTIDE SEQUENCE</scope>
</reference>
<evidence type="ECO:0000256" key="1">
    <source>
        <dbReference type="ARBA" id="ARBA00012787"/>
    </source>
</evidence>
<feature type="domain" description="Pseudouridine synthase II N-terminal" evidence="4">
    <location>
        <begin position="46"/>
        <end position="191"/>
    </location>
</feature>
<dbReference type="HAMAP" id="MF_01080">
    <property type="entry name" value="TruB_bact"/>
    <property type="match status" value="1"/>
</dbReference>
<protein>
    <recommendedName>
        <fullName evidence="1">tRNA pseudouridine(55) synthase</fullName>
        <ecNumber evidence="1">5.4.99.25</ecNumber>
    </recommendedName>
</protein>
<gene>
    <name evidence="5" type="ORF">METZ01_LOCUS23373</name>
</gene>
<dbReference type="InterPro" id="IPR002501">
    <property type="entry name" value="PsdUridine_synth_N"/>
</dbReference>
<evidence type="ECO:0000313" key="5">
    <source>
        <dbReference type="EMBL" id="SUZ70519.1"/>
    </source>
</evidence>
<keyword evidence="2" id="KW-0819">tRNA processing</keyword>
<evidence type="ECO:0000256" key="2">
    <source>
        <dbReference type="ARBA" id="ARBA00022694"/>
    </source>
</evidence>
<organism evidence="5">
    <name type="scientific">marine metagenome</name>
    <dbReference type="NCBI Taxonomy" id="408172"/>
    <lineage>
        <taxon>unclassified sequences</taxon>
        <taxon>metagenomes</taxon>
        <taxon>ecological metagenomes</taxon>
    </lineage>
</organism>
<name>A0A381PX52_9ZZZZ</name>
<accession>A0A381PX52</accession>
<dbReference type="InterPro" id="IPR014780">
    <property type="entry name" value="tRNA_psdUridine_synth_TruB"/>
</dbReference>
<dbReference type="GO" id="GO:1990481">
    <property type="term" value="P:mRNA pseudouridine synthesis"/>
    <property type="evidence" value="ECO:0007669"/>
    <property type="project" value="TreeGrafter"/>
</dbReference>
<dbReference type="GO" id="GO:0003723">
    <property type="term" value="F:RNA binding"/>
    <property type="evidence" value="ECO:0007669"/>
    <property type="project" value="InterPro"/>
</dbReference>
<evidence type="ECO:0000259" key="4">
    <source>
        <dbReference type="Pfam" id="PF01509"/>
    </source>
</evidence>
<dbReference type="EMBL" id="UINC01001094">
    <property type="protein sequence ID" value="SUZ70519.1"/>
    <property type="molecule type" value="Genomic_DNA"/>
</dbReference>
<dbReference type="PANTHER" id="PTHR13767:SF2">
    <property type="entry name" value="PSEUDOURIDYLATE SYNTHASE TRUB1"/>
    <property type="match status" value="1"/>
</dbReference>
<dbReference type="GO" id="GO:0005634">
    <property type="term" value="C:nucleus"/>
    <property type="evidence" value="ECO:0007669"/>
    <property type="project" value="TreeGrafter"/>
</dbReference>
<sequence>MFFSEKNYNLENILEGEVILINKPYKWSSFDVVKKVRSKLCKNFNLKKIKVGHAGTLDPLATGLLLICTGKETKKISGYQDMKKTYKGTFKFGETTPSYDLETKVNQIYKYDHIEINKLIESSKNFIGKISQKPPIFSAIKKNGKRSYEYARDNKTVELKAREIKIYDFEITKYDQPYAEFLIECSKGTYIRSIANDYGKSLKSGAFLYSLKRTKIGKYSLKNALEIS</sequence>
<dbReference type="PANTHER" id="PTHR13767">
    <property type="entry name" value="TRNA-PSEUDOURIDINE SYNTHASE"/>
    <property type="match status" value="1"/>
</dbReference>
<dbReference type="AlphaFoldDB" id="A0A381PX52"/>
<dbReference type="CDD" id="cd02573">
    <property type="entry name" value="PseudoU_synth_EcTruB"/>
    <property type="match status" value="1"/>
</dbReference>
<keyword evidence="3" id="KW-0413">Isomerase</keyword>
<dbReference type="InterPro" id="IPR020103">
    <property type="entry name" value="PsdUridine_synth_cat_dom_sf"/>
</dbReference>
<dbReference type="SUPFAM" id="SSF55120">
    <property type="entry name" value="Pseudouridine synthase"/>
    <property type="match status" value="1"/>
</dbReference>
<dbReference type="EC" id="5.4.99.25" evidence="1"/>
<dbReference type="GO" id="GO:0160148">
    <property type="term" value="F:tRNA pseudouridine(55) synthase activity"/>
    <property type="evidence" value="ECO:0007669"/>
    <property type="project" value="UniProtKB-EC"/>
</dbReference>
<evidence type="ECO:0000256" key="3">
    <source>
        <dbReference type="ARBA" id="ARBA00023235"/>
    </source>
</evidence>
<dbReference type="Gene3D" id="3.30.2350.10">
    <property type="entry name" value="Pseudouridine synthase"/>
    <property type="match status" value="1"/>
</dbReference>
<proteinExistence type="inferred from homology"/>
<dbReference type="NCBIfam" id="TIGR00431">
    <property type="entry name" value="TruB"/>
    <property type="match status" value="1"/>
</dbReference>
<dbReference type="GO" id="GO:0006400">
    <property type="term" value="P:tRNA modification"/>
    <property type="evidence" value="ECO:0007669"/>
    <property type="project" value="TreeGrafter"/>
</dbReference>
<dbReference type="Pfam" id="PF01509">
    <property type="entry name" value="TruB_N"/>
    <property type="match status" value="1"/>
</dbReference>